<dbReference type="RefSeq" id="WP_068378310.1">
    <property type="nucleotide sequence ID" value="NZ_LSNE01000007.1"/>
</dbReference>
<comment type="caution">
    <text evidence="2">The sequence shown here is derived from an EMBL/GenBank/DDBJ whole genome shotgun (WGS) entry which is preliminary data.</text>
</comment>
<reference evidence="3" key="1">
    <citation type="submission" date="2016-02" db="EMBL/GenBank/DDBJ databases">
        <authorList>
            <person name="Schultz-Johansen M."/>
            <person name="Glaring M.A."/>
            <person name="Bech P.K."/>
            <person name="Stougaard P."/>
        </authorList>
    </citation>
    <scope>NUCLEOTIDE SEQUENCE [LARGE SCALE GENOMIC DNA]</scope>
    <source>
        <strain evidence="3">S66</strain>
    </source>
</reference>
<dbReference type="AlphaFoldDB" id="A0A135ZZ14"/>
<keyword evidence="3" id="KW-1185">Reference proteome</keyword>
<evidence type="ECO:0000256" key="1">
    <source>
        <dbReference type="SAM" id="Coils"/>
    </source>
</evidence>
<accession>A0A135ZZ14</accession>
<gene>
    <name evidence="2" type="ORF">AX660_17745</name>
</gene>
<sequence length="185" mass="20904">MRTLFFSLIVVISGYYLLNQTDSGNALLSKVMPSQQIEQTTDELLNKVDSRLQDFAHKQSSEQNRKIQQLEQQIKDLSALLANQQAMQQTVQQVAPQKTQKPAETKEFKTAELSSQRVENHELNLPPNVSEIKGQTASYVANTKMNEQSFDTTASKTLQRQKQASLQDIAARMEQVSLQISKGNY</sequence>
<evidence type="ECO:0000313" key="2">
    <source>
        <dbReference type="EMBL" id="KXI28222.1"/>
    </source>
</evidence>
<protein>
    <submittedName>
        <fullName evidence="2">Uncharacterized protein</fullName>
    </submittedName>
</protein>
<name>A0A135ZZ14_9ALTE</name>
<keyword evidence="1" id="KW-0175">Coiled coil</keyword>
<feature type="coiled-coil region" evidence="1">
    <location>
        <begin position="53"/>
        <end position="87"/>
    </location>
</feature>
<evidence type="ECO:0000313" key="3">
    <source>
        <dbReference type="Proteomes" id="UP000070299"/>
    </source>
</evidence>
<dbReference type="EMBL" id="LSNE01000007">
    <property type="protein sequence ID" value="KXI28222.1"/>
    <property type="molecule type" value="Genomic_DNA"/>
</dbReference>
<organism evidence="2 3">
    <name type="scientific">Paraglaciecola hydrolytica</name>
    <dbReference type="NCBI Taxonomy" id="1799789"/>
    <lineage>
        <taxon>Bacteria</taxon>
        <taxon>Pseudomonadati</taxon>
        <taxon>Pseudomonadota</taxon>
        <taxon>Gammaproteobacteria</taxon>
        <taxon>Alteromonadales</taxon>
        <taxon>Alteromonadaceae</taxon>
        <taxon>Paraglaciecola</taxon>
    </lineage>
</organism>
<dbReference type="STRING" id="1799789.AX660_17745"/>
<dbReference type="Proteomes" id="UP000070299">
    <property type="component" value="Unassembled WGS sequence"/>
</dbReference>
<proteinExistence type="predicted"/>